<dbReference type="AlphaFoldDB" id="A0A0C3E1F1"/>
<reference evidence="2 3" key="1">
    <citation type="submission" date="2014-04" db="EMBL/GenBank/DDBJ databases">
        <authorList>
            <consortium name="DOE Joint Genome Institute"/>
            <person name="Kuo A."/>
            <person name="Kohler A."/>
            <person name="Nagy L.G."/>
            <person name="Floudas D."/>
            <person name="Copeland A."/>
            <person name="Barry K.W."/>
            <person name="Cichocki N."/>
            <person name="Veneault-Fourrey C."/>
            <person name="LaButti K."/>
            <person name="Lindquist E.A."/>
            <person name="Lipzen A."/>
            <person name="Lundell T."/>
            <person name="Morin E."/>
            <person name="Murat C."/>
            <person name="Sun H."/>
            <person name="Tunlid A."/>
            <person name="Henrissat B."/>
            <person name="Grigoriev I.V."/>
            <person name="Hibbett D.S."/>
            <person name="Martin F."/>
            <person name="Nordberg H.P."/>
            <person name="Cantor M.N."/>
            <person name="Hua S.X."/>
        </authorList>
    </citation>
    <scope>NUCLEOTIDE SEQUENCE [LARGE SCALE GENOMIC DNA]</scope>
    <source>
        <strain evidence="2 3">Foug A</strain>
    </source>
</reference>
<organism evidence="2 3">
    <name type="scientific">Scleroderma citrinum Foug A</name>
    <dbReference type="NCBI Taxonomy" id="1036808"/>
    <lineage>
        <taxon>Eukaryota</taxon>
        <taxon>Fungi</taxon>
        <taxon>Dikarya</taxon>
        <taxon>Basidiomycota</taxon>
        <taxon>Agaricomycotina</taxon>
        <taxon>Agaricomycetes</taxon>
        <taxon>Agaricomycetidae</taxon>
        <taxon>Boletales</taxon>
        <taxon>Sclerodermatineae</taxon>
        <taxon>Sclerodermataceae</taxon>
        <taxon>Scleroderma</taxon>
    </lineage>
</organism>
<accession>A0A0C3E1F1</accession>
<dbReference type="OrthoDB" id="2712091at2759"/>
<dbReference type="HOGENOM" id="CLU_956984_0_0_1"/>
<dbReference type="EMBL" id="KN822046">
    <property type="protein sequence ID" value="KIM61921.1"/>
    <property type="molecule type" value="Genomic_DNA"/>
</dbReference>
<evidence type="ECO:0000313" key="3">
    <source>
        <dbReference type="Proteomes" id="UP000053989"/>
    </source>
</evidence>
<feature type="region of interest" description="Disordered" evidence="1">
    <location>
        <begin position="226"/>
        <end position="291"/>
    </location>
</feature>
<gene>
    <name evidence="2" type="ORF">SCLCIDRAFT_25397</name>
</gene>
<feature type="compositionally biased region" description="Acidic residues" evidence="1">
    <location>
        <begin position="240"/>
        <end position="251"/>
    </location>
</feature>
<dbReference type="Proteomes" id="UP000053989">
    <property type="component" value="Unassembled WGS sequence"/>
</dbReference>
<protein>
    <submittedName>
        <fullName evidence="2">Uncharacterized protein</fullName>
    </submittedName>
</protein>
<sequence length="291" mass="30793">MDLDSATQGEEVNPVAPSHIEQQPGSQTIENCRSGRPQPRLHHGPLSATVSQVPPQPSFSLAAGDQQFGFRLPGTGQVSRGQVESTWGSVDSVLSSSCPSTTFSNASHPSTAPTSCAASACPSSQGDLDIHQQPHTYGFSSHLKMLASASQSGIEAPARISRVSSGTVTSLSPDLSTDTPEVVSPSLQYDELDELASPPPCPVGLWHTASFYLSLDGHRLHHSHTLSAVPSLDQPREYTDEGQDIDETSPSDEERFSKAVLWGSQPTAVHGPAQGTQSCQSFANLTKPLET</sequence>
<feature type="region of interest" description="Disordered" evidence="1">
    <location>
        <begin position="1"/>
        <end position="57"/>
    </location>
</feature>
<name>A0A0C3E1F1_9AGAM</name>
<proteinExistence type="predicted"/>
<feature type="compositionally biased region" description="Polar residues" evidence="1">
    <location>
        <begin position="20"/>
        <end position="31"/>
    </location>
</feature>
<reference evidence="3" key="2">
    <citation type="submission" date="2015-01" db="EMBL/GenBank/DDBJ databases">
        <title>Evolutionary Origins and Diversification of the Mycorrhizal Mutualists.</title>
        <authorList>
            <consortium name="DOE Joint Genome Institute"/>
            <consortium name="Mycorrhizal Genomics Consortium"/>
            <person name="Kohler A."/>
            <person name="Kuo A."/>
            <person name="Nagy L.G."/>
            <person name="Floudas D."/>
            <person name="Copeland A."/>
            <person name="Barry K.W."/>
            <person name="Cichocki N."/>
            <person name="Veneault-Fourrey C."/>
            <person name="LaButti K."/>
            <person name="Lindquist E.A."/>
            <person name="Lipzen A."/>
            <person name="Lundell T."/>
            <person name="Morin E."/>
            <person name="Murat C."/>
            <person name="Riley R."/>
            <person name="Ohm R."/>
            <person name="Sun H."/>
            <person name="Tunlid A."/>
            <person name="Henrissat B."/>
            <person name="Grigoriev I.V."/>
            <person name="Hibbett D.S."/>
            <person name="Martin F."/>
        </authorList>
    </citation>
    <scope>NUCLEOTIDE SEQUENCE [LARGE SCALE GENOMIC DNA]</scope>
    <source>
        <strain evidence="3">Foug A</strain>
    </source>
</reference>
<evidence type="ECO:0000313" key="2">
    <source>
        <dbReference type="EMBL" id="KIM61921.1"/>
    </source>
</evidence>
<feature type="compositionally biased region" description="Polar residues" evidence="1">
    <location>
        <begin position="1"/>
        <end position="10"/>
    </location>
</feature>
<evidence type="ECO:0000256" key="1">
    <source>
        <dbReference type="SAM" id="MobiDB-lite"/>
    </source>
</evidence>
<keyword evidence="3" id="KW-1185">Reference proteome</keyword>
<feature type="compositionally biased region" description="Polar residues" evidence="1">
    <location>
        <begin position="274"/>
        <end position="284"/>
    </location>
</feature>
<dbReference type="InParanoid" id="A0A0C3E1F1"/>